<proteinExistence type="inferred from homology"/>
<dbReference type="PROSITE" id="PS51918">
    <property type="entry name" value="RADICAL_SAM"/>
    <property type="match status" value="1"/>
</dbReference>
<evidence type="ECO:0000256" key="14">
    <source>
        <dbReference type="ARBA" id="ARBA00048321"/>
    </source>
</evidence>
<sequence>MPQACTLKPDCPRWGPRSAAELIARYDGRVPRYTSYPTAPHFHEGVGEAQYRGWLRRLDPADAVSLYLHVPFCEQLCWYCGCHTAASPRAEPVADYAARLLDEIALVTEAVGRRLNVGAIHFGGGTPNILSGADFGSILDRLRTGFRLGPDTELAVECDPRTLTRDWIEAAVSAGVNRISLGVQDVDPKVQRAVHRWQPFSRTRWAVETLREAGIAAINLDLMYGLPHQTTMGLRATVEQVLTLAPDRIALFGYAHVPWMKPAQRLIPEEALPGPLERFRQQEVAADDLEERGYVRVGLDHFARPGDRLARALARGTVRRNFQGYTTDQAETLIGLGASSIGHLPAGYVQNVVKVPLWRTAVGRGHLPVARGLVLSTEDRFRGEIIARLMCDLAVDLLDVAGRHDVSPDGLLPDLVRLCRFEQDGLIRRRDRYLTVTERGRPFVRAICAVFDRYLDPCSIRHAPSI</sequence>
<dbReference type="InterPro" id="IPR010723">
    <property type="entry name" value="HemN_C"/>
</dbReference>
<evidence type="ECO:0000256" key="5">
    <source>
        <dbReference type="ARBA" id="ARBA00022485"/>
    </source>
</evidence>
<dbReference type="Proteomes" id="UP001242480">
    <property type="component" value="Unassembled WGS sequence"/>
</dbReference>
<reference evidence="17 18" key="1">
    <citation type="submission" date="2023-07" db="EMBL/GenBank/DDBJ databases">
        <title>Genomic Encyclopedia of Type Strains, Phase IV (KMG-IV): sequencing the most valuable type-strain genomes for metagenomic binning, comparative biology and taxonomic classification.</title>
        <authorList>
            <person name="Goeker M."/>
        </authorList>
    </citation>
    <scope>NUCLEOTIDE SEQUENCE [LARGE SCALE GENOMIC DNA]</scope>
    <source>
        <strain evidence="17 18">DSM 19619</strain>
    </source>
</reference>
<dbReference type="InterPro" id="IPR034505">
    <property type="entry name" value="Coproporphyrinogen-III_oxidase"/>
</dbReference>
<dbReference type="Pfam" id="PF06969">
    <property type="entry name" value="HemN_C"/>
    <property type="match status" value="1"/>
</dbReference>
<evidence type="ECO:0000256" key="13">
    <source>
        <dbReference type="ARBA" id="ARBA00024295"/>
    </source>
</evidence>
<keyword evidence="8 15" id="KW-0479">Metal-binding</keyword>
<evidence type="ECO:0000256" key="11">
    <source>
        <dbReference type="ARBA" id="ARBA00023014"/>
    </source>
</evidence>
<dbReference type="EC" id="1.3.98.3" evidence="15"/>
<dbReference type="SUPFAM" id="SSF102114">
    <property type="entry name" value="Radical SAM enzymes"/>
    <property type="match status" value="1"/>
</dbReference>
<comment type="function">
    <text evidence="13">Involved in the heme biosynthesis. Catalyzes the anaerobic oxidative decarboxylation of propionate groups of rings A and B of coproporphyrinogen III to yield the vinyl groups in protoporphyrinogen IX.</text>
</comment>
<dbReference type="Pfam" id="PF04055">
    <property type="entry name" value="Radical_SAM"/>
    <property type="match status" value="1"/>
</dbReference>
<evidence type="ECO:0000256" key="10">
    <source>
        <dbReference type="ARBA" id="ARBA00023004"/>
    </source>
</evidence>
<dbReference type="InterPro" id="IPR058240">
    <property type="entry name" value="rSAM_sf"/>
</dbReference>
<evidence type="ECO:0000256" key="7">
    <source>
        <dbReference type="ARBA" id="ARBA00022691"/>
    </source>
</evidence>
<evidence type="ECO:0000313" key="17">
    <source>
        <dbReference type="EMBL" id="MDQ0469828.1"/>
    </source>
</evidence>
<keyword evidence="10 15" id="KW-0408">Iron</keyword>
<dbReference type="InterPro" id="IPR007197">
    <property type="entry name" value="rSAM"/>
</dbReference>
<evidence type="ECO:0000313" key="18">
    <source>
        <dbReference type="Proteomes" id="UP001242480"/>
    </source>
</evidence>
<dbReference type="InterPro" id="IPR023404">
    <property type="entry name" value="rSAM_horseshoe"/>
</dbReference>
<dbReference type="Gene3D" id="3.80.30.20">
    <property type="entry name" value="tm_1862 like domain"/>
    <property type="match status" value="1"/>
</dbReference>
<keyword evidence="18" id="KW-1185">Reference proteome</keyword>
<evidence type="ECO:0000256" key="2">
    <source>
        <dbReference type="ARBA" id="ARBA00004785"/>
    </source>
</evidence>
<dbReference type="PANTHER" id="PTHR13932:SF6">
    <property type="entry name" value="OXYGEN-INDEPENDENT COPROPORPHYRINOGEN III OXIDASE"/>
    <property type="match status" value="1"/>
</dbReference>
<comment type="subcellular location">
    <subcellularLocation>
        <location evidence="1 15">Cytoplasm</location>
    </subcellularLocation>
</comment>
<keyword evidence="9 15" id="KW-0560">Oxidoreductase</keyword>
<dbReference type="SFLD" id="SFLDS00029">
    <property type="entry name" value="Radical_SAM"/>
    <property type="match status" value="1"/>
</dbReference>
<dbReference type="InterPro" id="IPR004558">
    <property type="entry name" value="Coprogen_oxidase_HemN"/>
</dbReference>
<evidence type="ECO:0000256" key="3">
    <source>
        <dbReference type="ARBA" id="ARBA00005493"/>
    </source>
</evidence>
<evidence type="ECO:0000256" key="9">
    <source>
        <dbReference type="ARBA" id="ARBA00023002"/>
    </source>
</evidence>
<accession>A0ABU0J8S1</accession>
<evidence type="ECO:0000256" key="1">
    <source>
        <dbReference type="ARBA" id="ARBA00004496"/>
    </source>
</evidence>
<comment type="similarity">
    <text evidence="3 15">Belongs to the anaerobic coproporphyrinogen-III oxidase family.</text>
</comment>
<dbReference type="GO" id="GO:0051989">
    <property type="term" value="F:coproporphyrinogen dehydrogenase activity"/>
    <property type="evidence" value="ECO:0007669"/>
    <property type="project" value="UniProtKB-EC"/>
</dbReference>
<comment type="caution">
    <text evidence="17">The sequence shown here is derived from an EMBL/GenBank/DDBJ whole genome shotgun (WGS) entry which is preliminary data.</text>
</comment>
<dbReference type="EMBL" id="JAUSVX010000004">
    <property type="protein sequence ID" value="MDQ0469828.1"/>
    <property type="molecule type" value="Genomic_DNA"/>
</dbReference>
<evidence type="ECO:0000256" key="8">
    <source>
        <dbReference type="ARBA" id="ARBA00022723"/>
    </source>
</evidence>
<keyword evidence="6 15" id="KW-0963">Cytoplasm</keyword>
<dbReference type="SFLD" id="SFLDG01082">
    <property type="entry name" value="B12-binding_domain_containing"/>
    <property type="match status" value="1"/>
</dbReference>
<evidence type="ECO:0000256" key="12">
    <source>
        <dbReference type="ARBA" id="ARBA00023244"/>
    </source>
</evidence>
<protein>
    <recommendedName>
        <fullName evidence="15">Coproporphyrinogen-III oxidase</fullName>
        <ecNumber evidence="15">1.3.98.3</ecNumber>
    </recommendedName>
</protein>
<dbReference type="SFLD" id="SFLDG01065">
    <property type="entry name" value="anaerobic_coproporphyrinogen-I"/>
    <property type="match status" value="1"/>
</dbReference>
<dbReference type="SMART" id="SM00729">
    <property type="entry name" value="Elp3"/>
    <property type="match status" value="1"/>
</dbReference>
<organism evidence="17 18">
    <name type="scientific">Labrys wisconsinensis</name>
    <dbReference type="NCBI Taxonomy" id="425677"/>
    <lineage>
        <taxon>Bacteria</taxon>
        <taxon>Pseudomonadati</taxon>
        <taxon>Pseudomonadota</taxon>
        <taxon>Alphaproteobacteria</taxon>
        <taxon>Hyphomicrobiales</taxon>
        <taxon>Xanthobacteraceae</taxon>
        <taxon>Labrys</taxon>
    </lineage>
</organism>
<comment type="subunit">
    <text evidence="4">Monomer.</text>
</comment>
<keyword evidence="11 15" id="KW-0411">Iron-sulfur</keyword>
<feature type="domain" description="Radical SAM core" evidence="16">
    <location>
        <begin position="58"/>
        <end position="292"/>
    </location>
</feature>
<dbReference type="Gene3D" id="1.10.10.920">
    <property type="match status" value="1"/>
</dbReference>
<dbReference type="RefSeq" id="WP_307272933.1">
    <property type="nucleotide sequence ID" value="NZ_JAUSVX010000004.1"/>
</dbReference>
<dbReference type="InterPro" id="IPR006638">
    <property type="entry name" value="Elp3/MiaA/NifB-like_rSAM"/>
</dbReference>
<name>A0ABU0J8S1_9HYPH</name>
<dbReference type="NCBIfam" id="TIGR00538">
    <property type="entry name" value="hemN"/>
    <property type="match status" value="1"/>
</dbReference>
<keyword evidence="12 15" id="KW-0627">Porphyrin biosynthesis</keyword>
<keyword evidence="7 15" id="KW-0949">S-adenosyl-L-methionine</keyword>
<dbReference type="PIRSF" id="PIRSF000167">
    <property type="entry name" value="HemN"/>
    <property type="match status" value="1"/>
</dbReference>
<evidence type="ECO:0000259" key="16">
    <source>
        <dbReference type="PROSITE" id="PS51918"/>
    </source>
</evidence>
<keyword evidence="5 15" id="KW-0004">4Fe-4S</keyword>
<evidence type="ECO:0000256" key="4">
    <source>
        <dbReference type="ARBA" id="ARBA00011245"/>
    </source>
</evidence>
<evidence type="ECO:0000256" key="6">
    <source>
        <dbReference type="ARBA" id="ARBA00022490"/>
    </source>
</evidence>
<evidence type="ECO:0000256" key="15">
    <source>
        <dbReference type="PIRNR" id="PIRNR000167"/>
    </source>
</evidence>
<comment type="cofactor">
    <cofactor evidence="15">
        <name>[4Fe-4S] cluster</name>
        <dbReference type="ChEBI" id="CHEBI:49883"/>
    </cofactor>
    <text evidence="15">Binds 1 [4Fe-4S] cluster. The cluster is coordinated with 3 cysteines and an exchangeable S-adenosyl-L-methionine.</text>
</comment>
<dbReference type="PANTHER" id="PTHR13932">
    <property type="entry name" value="COPROPORPHYRINIGEN III OXIDASE"/>
    <property type="match status" value="1"/>
</dbReference>
<comment type="catalytic activity">
    <reaction evidence="14 15">
        <text>coproporphyrinogen III + 2 S-adenosyl-L-methionine = protoporphyrinogen IX + 2 5'-deoxyadenosine + 2 L-methionine + 2 CO2</text>
        <dbReference type="Rhea" id="RHEA:15425"/>
        <dbReference type="ChEBI" id="CHEBI:16526"/>
        <dbReference type="ChEBI" id="CHEBI:17319"/>
        <dbReference type="ChEBI" id="CHEBI:57307"/>
        <dbReference type="ChEBI" id="CHEBI:57309"/>
        <dbReference type="ChEBI" id="CHEBI:57844"/>
        <dbReference type="ChEBI" id="CHEBI:59789"/>
        <dbReference type="EC" id="1.3.98.3"/>
    </reaction>
</comment>
<gene>
    <name evidence="17" type="ORF">QO011_002844</name>
</gene>
<comment type="pathway">
    <text evidence="2 15">Porphyrin-containing compound metabolism; protoporphyrin-IX biosynthesis; protoporphyrinogen-IX from coproporphyrinogen-III (AdoMet route): step 1/1.</text>
</comment>